<evidence type="ECO:0000256" key="6">
    <source>
        <dbReference type="ARBA" id="ARBA00023315"/>
    </source>
</evidence>
<dbReference type="Proteomes" id="UP000521676">
    <property type="component" value="Unassembled WGS sequence"/>
</dbReference>
<evidence type="ECO:0000256" key="7">
    <source>
        <dbReference type="HAMAP-Rule" id="MF_00296"/>
    </source>
</evidence>
<comment type="caution">
    <text evidence="10">The sequence shown here is derived from an EMBL/GenBank/DDBJ whole genome shotgun (WGS) entry which is preliminary data.</text>
</comment>
<dbReference type="EC" id="2.3.1.31" evidence="7"/>
<gene>
    <name evidence="7" type="primary">metXA</name>
    <name evidence="10" type="ORF">HXX08_24770</name>
</gene>
<evidence type="ECO:0000313" key="10">
    <source>
        <dbReference type="EMBL" id="NWJ49084.1"/>
    </source>
</evidence>
<dbReference type="EMBL" id="JACATZ010000003">
    <property type="protein sequence ID" value="NWJ49084.1"/>
    <property type="molecule type" value="Genomic_DNA"/>
</dbReference>
<feature type="active site" evidence="7 8">
    <location>
        <position position="322"/>
    </location>
</feature>
<dbReference type="GO" id="GO:0005737">
    <property type="term" value="C:cytoplasm"/>
    <property type="evidence" value="ECO:0007669"/>
    <property type="project" value="UniProtKB-SubCell"/>
</dbReference>
<feature type="binding site" evidence="7">
    <location>
        <position position="356"/>
    </location>
    <ligand>
        <name>substrate</name>
    </ligand>
</feature>
<evidence type="ECO:0000313" key="11">
    <source>
        <dbReference type="Proteomes" id="UP000521676"/>
    </source>
</evidence>
<sequence length="379" mass="42090">MVRTSPLGIVSTQFYTFGSPNEGLRLECGQNFGPITVAYQTYGQLNEAHSNAILICHALTGDSHPAGIHAEDGRLGWWEIMVGPGKAFDTDRYYIICSNVLGGCKGTTGPASTNPATGKPYASNFPVITVEDMVRVQKKLVEYLGIDSLLAVVGGSMGGMQALAWCQLYPESVRAALPIATSPSLTAQGIAWNEIGRRAIMADQNWNGGNYYEPGQARPENGLAVARMLGHITYLSEESMEYKFGRQLRQKDDYSFSFNIDFEVESYLQHQGEIFNQRFDANSYLYITRAMDYYDMTRGKSSLTEAFANTNAAYLFISFSSDWLYPPYQSELMSKAAREAGRYVEYVNITAPNGHDSFLLESEHQAPLISEFLEKIFKG</sequence>
<comment type="subcellular location">
    <subcellularLocation>
        <location evidence="7">Cytoplasm</location>
    </subcellularLocation>
</comment>
<feature type="domain" description="AB hydrolase-1" evidence="9">
    <location>
        <begin position="51"/>
        <end position="360"/>
    </location>
</feature>
<comment type="subunit">
    <text evidence="1 7">Homodimer.</text>
</comment>
<comment type="catalytic activity">
    <reaction evidence="7">
        <text>L-homoserine + acetyl-CoA = O-acetyl-L-homoserine + CoA</text>
        <dbReference type="Rhea" id="RHEA:13701"/>
        <dbReference type="ChEBI" id="CHEBI:57287"/>
        <dbReference type="ChEBI" id="CHEBI:57288"/>
        <dbReference type="ChEBI" id="CHEBI:57476"/>
        <dbReference type="ChEBI" id="CHEBI:57716"/>
        <dbReference type="EC" id="2.3.1.31"/>
    </reaction>
</comment>
<evidence type="ECO:0000256" key="4">
    <source>
        <dbReference type="ARBA" id="ARBA00022679"/>
    </source>
</evidence>
<dbReference type="GO" id="GO:0004414">
    <property type="term" value="F:homoserine O-acetyltransferase activity"/>
    <property type="evidence" value="ECO:0007669"/>
    <property type="project" value="UniProtKB-UniRule"/>
</dbReference>
<dbReference type="Gene3D" id="3.40.50.1820">
    <property type="entry name" value="alpha/beta hydrolase"/>
    <property type="match status" value="1"/>
</dbReference>
<evidence type="ECO:0000256" key="5">
    <source>
        <dbReference type="ARBA" id="ARBA00023167"/>
    </source>
</evidence>
<dbReference type="PANTHER" id="PTHR32268:SF11">
    <property type="entry name" value="HOMOSERINE O-ACETYLTRANSFERASE"/>
    <property type="match status" value="1"/>
</dbReference>
<dbReference type="Pfam" id="PF00561">
    <property type="entry name" value="Abhydrolase_1"/>
    <property type="match status" value="1"/>
</dbReference>
<dbReference type="InterPro" id="IPR029058">
    <property type="entry name" value="AB_hydrolase_fold"/>
</dbReference>
<evidence type="ECO:0000256" key="1">
    <source>
        <dbReference type="ARBA" id="ARBA00011738"/>
    </source>
</evidence>
<dbReference type="InterPro" id="IPR000073">
    <property type="entry name" value="AB_hydrolase_1"/>
</dbReference>
<keyword evidence="6 7" id="KW-0012">Acyltransferase</keyword>
<dbReference type="AlphaFoldDB" id="A0A8T7MAK0"/>
<proteinExistence type="inferred from homology"/>
<name>A0A8T7MAK0_9CHLR</name>
<keyword evidence="5 7" id="KW-0486">Methionine biosynthesis</keyword>
<dbReference type="FunFam" id="1.10.1740.110:FF:000001">
    <property type="entry name" value="Homoserine O-acetyltransferase"/>
    <property type="match status" value="1"/>
</dbReference>
<accession>A0A8T7MAK0</accession>
<feature type="binding site" evidence="7">
    <location>
        <position position="227"/>
    </location>
    <ligand>
        <name>substrate</name>
    </ligand>
</feature>
<dbReference type="PIRSF" id="PIRSF000443">
    <property type="entry name" value="Homoser_Ac_trans"/>
    <property type="match status" value="1"/>
</dbReference>
<dbReference type="InterPro" id="IPR008220">
    <property type="entry name" value="HAT_MetX-like"/>
</dbReference>
<dbReference type="HAMAP" id="MF_00296">
    <property type="entry name" value="MetX_acyltransf"/>
    <property type="match status" value="1"/>
</dbReference>
<comment type="caution">
    <text evidence="7">Lacks conserved residue(s) required for the propagation of feature annotation.</text>
</comment>
<dbReference type="PANTHER" id="PTHR32268">
    <property type="entry name" value="HOMOSERINE O-ACETYLTRANSFERASE"/>
    <property type="match status" value="1"/>
</dbReference>
<evidence type="ECO:0000256" key="8">
    <source>
        <dbReference type="PIRSR" id="PIRSR000443-1"/>
    </source>
</evidence>
<protein>
    <recommendedName>
        <fullName evidence="7">Homoserine O-acetyltransferase</fullName>
        <shortName evidence="7">HAT</shortName>
        <ecNumber evidence="7">2.3.1.31</ecNumber>
    </recommendedName>
    <alternativeName>
        <fullName evidence="7">Homoserine transacetylase</fullName>
        <shortName evidence="7">HTA</shortName>
    </alternativeName>
</protein>
<comment type="similarity">
    <text evidence="7">Belongs to the AB hydrolase superfamily. MetX family.</text>
</comment>
<reference evidence="10 11" key="1">
    <citation type="submission" date="2020-06" db="EMBL/GenBank/DDBJ databases">
        <title>Anoxygenic phototrophic Chloroflexota member uses a Type I reaction center.</title>
        <authorList>
            <person name="Tsuji J.M."/>
            <person name="Shaw N.A."/>
            <person name="Nagashima S."/>
            <person name="Venkiteswaran J."/>
            <person name="Schiff S.L."/>
            <person name="Hanada S."/>
            <person name="Tank M."/>
            <person name="Neufeld J.D."/>
        </authorList>
    </citation>
    <scope>NUCLEOTIDE SEQUENCE [LARGE SCALE GENOMIC DNA]</scope>
    <source>
        <strain evidence="10">L227-S17</strain>
    </source>
</reference>
<keyword evidence="4 7" id="KW-0808">Transferase</keyword>
<evidence type="ECO:0000256" key="3">
    <source>
        <dbReference type="ARBA" id="ARBA00022605"/>
    </source>
</evidence>
<evidence type="ECO:0000259" key="9">
    <source>
        <dbReference type="Pfam" id="PF00561"/>
    </source>
</evidence>
<dbReference type="NCBIfam" id="TIGR01392">
    <property type="entry name" value="homoserO_Ac_trn"/>
    <property type="match status" value="1"/>
</dbReference>
<keyword evidence="2 7" id="KW-0963">Cytoplasm</keyword>
<comment type="function">
    <text evidence="7">Transfers an acetyl group from acetyl-CoA to L-homoserine, forming acetyl-L-homoserine.</text>
</comment>
<dbReference type="SUPFAM" id="SSF53474">
    <property type="entry name" value="alpha/beta-Hydrolases"/>
    <property type="match status" value="1"/>
</dbReference>
<dbReference type="Gene3D" id="1.10.1740.110">
    <property type="match status" value="1"/>
</dbReference>
<evidence type="ECO:0000256" key="2">
    <source>
        <dbReference type="ARBA" id="ARBA00022490"/>
    </source>
</evidence>
<feature type="active site" evidence="7 8">
    <location>
        <position position="355"/>
    </location>
</feature>
<comment type="pathway">
    <text evidence="7">Amino-acid biosynthesis; L-methionine biosynthesis via de novo pathway; O-acetyl-L-homoserine from L-homoserine: step 1/1.</text>
</comment>
<organism evidence="10 11">
    <name type="scientific">Candidatus Chlorohelix allophototropha</name>
    <dbReference type="NCBI Taxonomy" id="3003348"/>
    <lineage>
        <taxon>Bacteria</taxon>
        <taxon>Bacillati</taxon>
        <taxon>Chloroflexota</taxon>
        <taxon>Chloroflexia</taxon>
        <taxon>Candidatus Chloroheliales</taxon>
        <taxon>Candidatus Chloroheliaceae</taxon>
        <taxon>Candidatus Chlorohelix</taxon>
    </lineage>
</organism>
<dbReference type="GO" id="GO:0009092">
    <property type="term" value="P:homoserine metabolic process"/>
    <property type="evidence" value="ECO:0007669"/>
    <property type="project" value="TreeGrafter"/>
</dbReference>
<dbReference type="NCBIfam" id="NF001209">
    <property type="entry name" value="PRK00175.1"/>
    <property type="match status" value="1"/>
</dbReference>
<dbReference type="GO" id="GO:0009086">
    <property type="term" value="P:methionine biosynthetic process"/>
    <property type="evidence" value="ECO:0007669"/>
    <property type="project" value="UniProtKB-UniRule"/>
</dbReference>
<feature type="active site" description="Nucleophile" evidence="7 8">
    <location>
        <position position="156"/>
    </location>
</feature>
<keyword evidence="3 7" id="KW-0028">Amino-acid biosynthesis</keyword>